<comment type="caution">
    <text evidence="3">The sequence shown here is derived from an EMBL/GenBank/DDBJ whole genome shotgun (WGS) entry which is preliminary data.</text>
</comment>
<dbReference type="InterPro" id="IPR025904">
    <property type="entry name" value="Tubulin-like"/>
</dbReference>
<sequence>MKAKQVRKLKRTVLIGLGGTGKRALLYAKKHFLETFGEEPPLVKFLLIDTTSANTDSVSAKTPDGPTEKARLKASEVLHIEARGASLLPQVHEEIRGWFPPKADLKANILSGAGQIRPLGRLALFANATTVYENLRDLLALARDYLDERPSEERPYIYEPYTPHLTVALVGSLAGGTGSGIFLDVAFVLRELMKDEDQLFGYFLLPDIYVNRPGTQNVEANAYAALKELDHFMSREDTWTYLFGGRRIQVRKKPFDMVFLVNRQNRAGKTFNDVDDLAELLGLGLYLVSGPLGKEQVDLFDNIVHQLNEQKGKYYGKTAHYASFGAAELRFNPASVLSTASREWAQATLREWLEPKAPWTAYEVRTYFAEIETKPLPEEVENAPQPSGSSNSRREDLQVWNRLRPQLESRVDQVKEKALNSWALLDIDAVLEKAFRDHHLQDLIVGLEVVEKSLDELLDQLRAKEGEARDEYKGAIEGVLKDIDRAHSRRLAIPLFSSRQDEGGVLDRRRINSLWRAATRAGAAAARYELAKRALDQIRAKKEELIRLRRRLEEHLGALGSSEAKGGVGRDQNPFSLTLPPPYLELQGSFATRSALGRPSLKELLADTERVVQRLQKGVKTSLRQWLSEVVRHREEEPMLWEAVERTFRELDQLSAPAWDYEDAWVANPKLGYRELVHIVGLEDASDREHPLVSDEELLSVFAGTLHDRLRLQKVSTGDPDRVLFYKVEASIPAFALRGISLYRERYLQLSGERSFHVHREWEEGLPDLLPLPRPEEVAEVWTKARLFGILLKENREDPYRFPDHRRGKGNFYTLGNRPAEAYSALAQDFFAFKDLEAQVRAEENRRKASSEKLLKLLEGVRQARENRQSMVAEASGEWTEEDLNVFRQELRVLEAFEDELSRYNPSHGEDKFPSV</sequence>
<evidence type="ECO:0000256" key="1">
    <source>
        <dbReference type="SAM" id="Coils"/>
    </source>
</evidence>
<dbReference type="RefSeq" id="WP_119359878.1">
    <property type="nucleotide sequence ID" value="NZ_QWKZ01000031.1"/>
</dbReference>
<feature type="region of interest" description="Disordered" evidence="2">
    <location>
        <begin position="376"/>
        <end position="395"/>
    </location>
</feature>
<feature type="coiled-coil region" evidence="1">
    <location>
        <begin position="528"/>
        <end position="558"/>
    </location>
</feature>
<keyword evidence="4" id="KW-1185">Reference proteome</keyword>
<proteinExistence type="predicted"/>
<gene>
    <name evidence="3" type="ORF">Mlute_01224</name>
</gene>
<dbReference type="SUPFAM" id="SSF52490">
    <property type="entry name" value="Tubulin nucleotide-binding domain-like"/>
    <property type="match status" value="1"/>
</dbReference>
<evidence type="ECO:0000313" key="4">
    <source>
        <dbReference type="Proteomes" id="UP000265800"/>
    </source>
</evidence>
<reference evidence="3 4" key="1">
    <citation type="submission" date="2018-08" db="EMBL/GenBank/DDBJ databases">
        <title>Meiothermus luteus KCTC 52599 genome sequencing project.</title>
        <authorList>
            <person name="Da Costa M.S."/>
            <person name="Albuquerque L."/>
            <person name="Raposo P."/>
            <person name="Froufe H.J.C."/>
            <person name="Barroso C.S."/>
            <person name="Egas C."/>
        </authorList>
    </citation>
    <scope>NUCLEOTIDE SEQUENCE [LARGE SCALE GENOMIC DNA]</scope>
    <source>
        <strain evidence="3 4">KCTC 52599</strain>
    </source>
</reference>
<organism evidence="3 4">
    <name type="scientific">Meiothermus luteus</name>
    <dbReference type="NCBI Taxonomy" id="2026184"/>
    <lineage>
        <taxon>Bacteria</taxon>
        <taxon>Thermotogati</taxon>
        <taxon>Deinococcota</taxon>
        <taxon>Deinococci</taxon>
        <taxon>Thermales</taxon>
        <taxon>Thermaceae</taxon>
        <taxon>Meiothermus</taxon>
    </lineage>
</organism>
<dbReference type="InterPro" id="IPR036525">
    <property type="entry name" value="Tubulin/FtsZ_GTPase_sf"/>
</dbReference>
<dbReference type="EMBL" id="QWKZ01000031">
    <property type="protein sequence ID" value="RIH86519.1"/>
    <property type="molecule type" value="Genomic_DNA"/>
</dbReference>
<dbReference type="Pfam" id="PF13809">
    <property type="entry name" value="Tubulin_2"/>
    <property type="match status" value="1"/>
</dbReference>
<accession>A0A399ETV5</accession>
<keyword evidence="1" id="KW-0175">Coiled coil</keyword>
<name>A0A399ETV5_9DEIN</name>
<protein>
    <submittedName>
        <fullName evidence="3">Tubulin like protein</fullName>
    </submittedName>
</protein>
<evidence type="ECO:0000256" key="2">
    <source>
        <dbReference type="SAM" id="MobiDB-lite"/>
    </source>
</evidence>
<dbReference type="AlphaFoldDB" id="A0A399ETV5"/>
<dbReference type="Gene3D" id="3.40.50.1440">
    <property type="entry name" value="Tubulin/FtsZ, GTPase domain"/>
    <property type="match status" value="1"/>
</dbReference>
<dbReference type="OrthoDB" id="3400278at2"/>
<dbReference type="Proteomes" id="UP000265800">
    <property type="component" value="Unassembled WGS sequence"/>
</dbReference>
<evidence type="ECO:0000313" key="3">
    <source>
        <dbReference type="EMBL" id="RIH86519.1"/>
    </source>
</evidence>